<reference evidence="1" key="1">
    <citation type="submission" date="2022-07" db="EMBL/GenBank/DDBJ databases">
        <title>Genome Sequence of Lecanicillium saksenae.</title>
        <authorList>
            <person name="Buettner E."/>
        </authorList>
    </citation>
    <scope>NUCLEOTIDE SEQUENCE</scope>
    <source>
        <strain evidence="1">VT-O1</strain>
    </source>
</reference>
<organism evidence="1 2">
    <name type="scientific">Lecanicillium saksenae</name>
    <dbReference type="NCBI Taxonomy" id="468837"/>
    <lineage>
        <taxon>Eukaryota</taxon>
        <taxon>Fungi</taxon>
        <taxon>Dikarya</taxon>
        <taxon>Ascomycota</taxon>
        <taxon>Pezizomycotina</taxon>
        <taxon>Sordariomycetes</taxon>
        <taxon>Hypocreomycetidae</taxon>
        <taxon>Hypocreales</taxon>
        <taxon>Cordycipitaceae</taxon>
        <taxon>Lecanicillium</taxon>
    </lineage>
</organism>
<gene>
    <name evidence="1" type="ORF">NLG97_g7988</name>
</gene>
<comment type="caution">
    <text evidence="1">The sequence shown here is derived from an EMBL/GenBank/DDBJ whole genome shotgun (WGS) entry which is preliminary data.</text>
</comment>
<accession>A0ACC1QKA8</accession>
<proteinExistence type="predicted"/>
<evidence type="ECO:0000313" key="1">
    <source>
        <dbReference type="EMBL" id="KAJ3480778.1"/>
    </source>
</evidence>
<evidence type="ECO:0000313" key="2">
    <source>
        <dbReference type="Proteomes" id="UP001148737"/>
    </source>
</evidence>
<dbReference type="EMBL" id="JANAKD010001318">
    <property type="protein sequence ID" value="KAJ3480778.1"/>
    <property type="molecule type" value="Genomic_DNA"/>
</dbReference>
<protein>
    <submittedName>
        <fullName evidence="1">Uncharacterized protein</fullName>
    </submittedName>
</protein>
<sequence>MPHHIPSLWVRMGIHGQEKYEALVRQQEAAAESIRAEIRQARLKARHESFRRGEPYHYAAYANYDLGDEEAESTEIERLRQEAMRLRQELMEFRNGDHTPDDKEQDHSDEDPDRRLDDNVTPLQKRNKGNTELGSEVAGSIAPGSSVVNSGEDHSGSDVNFDGDDSSAQASHLISAVNAISLGDCDKDEIGGTADETGHGTGNEAFSVEGLSHGLESWNSKKSAAAKKRPHDHSDDDR</sequence>
<name>A0ACC1QKA8_9HYPO</name>
<keyword evidence="2" id="KW-1185">Reference proteome</keyword>
<dbReference type="Proteomes" id="UP001148737">
    <property type="component" value="Unassembled WGS sequence"/>
</dbReference>